<dbReference type="STRING" id="504472.Slin_4845"/>
<evidence type="ECO:0000313" key="2">
    <source>
        <dbReference type="Proteomes" id="UP000002028"/>
    </source>
</evidence>
<dbReference type="HOGENOM" id="CLU_099442_0_0_10"/>
<dbReference type="AlphaFoldDB" id="D2QQP2"/>
<keyword evidence="2" id="KW-1185">Reference proteome</keyword>
<accession>D2QQP2</accession>
<proteinExistence type="predicted"/>
<protein>
    <submittedName>
        <fullName evidence="1">Uncharacterized protein</fullName>
    </submittedName>
</protein>
<sequence length="170" mass="18995">MRPLDIVVLLKIVALEQSDRQEGQWLKKNLAEWLQISASEVSESLNRSEIAGLVDATHRNVLRRSLLEFLQFGLRYVFPQRPGALVTGMPTAHSAPVLADYFVAADAYVWPDAFGSVRGQAIEPLYGTVPQACRQDPALYDLLALIDVLRVGRTREIALAQTKLNERIIL</sequence>
<dbReference type="Proteomes" id="UP000002028">
    <property type="component" value="Chromosome"/>
</dbReference>
<dbReference type="KEGG" id="sli:Slin_4845"/>
<organism evidence="1 2">
    <name type="scientific">Spirosoma linguale (strain ATCC 33905 / DSM 74 / LMG 10896 / Claus 1)</name>
    <dbReference type="NCBI Taxonomy" id="504472"/>
    <lineage>
        <taxon>Bacteria</taxon>
        <taxon>Pseudomonadati</taxon>
        <taxon>Bacteroidota</taxon>
        <taxon>Cytophagia</taxon>
        <taxon>Cytophagales</taxon>
        <taxon>Cytophagaceae</taxon>
        <taxon>Spirosoma</taxon>
    </lineage>
</organism>
<evidence type="ECO:0000313" key="1">
    <source>
        <dbReference type="EMBL" id="ADB40823.1"/>
    </source>
</evidence>
<dbReference type="eggNOG" id="ENOG502ZI89">
    <property type="taxonomic scope" value="Bacteria"/>
</dbReference>
<name>D2QQP2_SPILD</name>
<reference evidence="1 2" key="1">
    <citation type="journal article" date="2010" name="Stand. Genomic Sci.">
        <title>Complete genome sequence of Spirosoma linguale type strain (1).</title>
        <authorList>
            <person name="Lail K."/>
            <person name="Sikorski J."/>
            <person name="Saunders E."/>
            <person name="Lapidus A."/>
            <person name="Glavina Del Rio T."/>
            <person name="Copeland A."/>
            <person name="Tice H."/>
            <person name="Cheng J.-F."/>
            <person name="Lucas S."/>
            <person name="Nolan M."/>
            <person name="Bruce D."/>
            <person name="Goodwin L."/>
            <person name="Pitluck S."/>
            <person name="Ivanova N."/>
            <person name="Mavromatis K."/>
            <person name="Ovchinnikova G."/>
            <person name="Pati A."/>
            <person name="Chen A."/>
            <person name="Palaniappan K."/>
            <person name="Land M."/>
            <person name="Hauser L."/>
            <person name="Chang Y.-J."/>
            <person name="Jeffries C.D."/>
            <person name="Chain P."/>
            <person name="Brettin T."/>
            <person name="Detter J.C."/>
            <person name="Schuetze A."/>
            <person name="Rohde M."/>
            <person name="Tindall B.J."/>
            <person name="Goeker M."/>
            <person name="Bristow J."/>
            <person name="Eisen J.A."/>
            <person name="Markowitz V."/>
            <person name="Hugenholtz P."/>
            <person name="Kyrpides N.C."/>
            <person name="Klenk H.-P."/>
            <person name="Chen F."/>
        </authorList>
    </citation>
    <scope>NUCLEOTIDE SEQUENCE [LARGE SCALE GENOMIC DNA]</scope>
    <source>
        <strain evidence="2">ATCC 33905 / DSM 74 / LMG 10896 / Claus 1</strain>
    </source>
</reference>
<dbReference type="EMBL" id="CP001769">
    <property type="protein sequence ID" value="ADB40823.1"/>
    <property type="molecule type" value="Genomic_DNA"/>
</dbReference>
<gene>
    <name evidence="1" type="ordered locus">Slin_4845</name>
</gene>